<comment type="caution">
    <text evidence="1">The sequence shown here is derived from an EMBL/GenBank/DDBJ whole genome shotgun (WGS) entry which is preliminary data.</text>
</comment>
<sequence>MNKFRESIDKQIASNQDRNLFSSGNPPSFHFIEETINAIGRIEELSKNEEQVLIEYTVDKVLQTFYRINQYYYFDAAAREKLKAIYSHLLSSFREKTTPVKTIAQNHYENIMQWLRETNAFAEKIYNNHTMKVEDVPCFAYRAEMQIEILQLKVSQLKEPVLDIGCGKDAPLVTYLREKGIDATGFDRFPSKNENVLMSDWFTFSYGEKQWGTIISHLGFSNHFQHHHLREDGEFVAYAQKYMEILRSLKPGGSFHYAPDLPFVEQYLSADEYQVTTRQAGNSGFRVTVIKRLI</sequence>
<accession>A0A5M4B286</accession>
<dbReference type="CDD" id="cd02440">
    <property type="entry name" value="AdoMet_MTases"/>
    <property type="match status" value="1"/>
</dbReference>
<organism evidence="1 2">
    <name type="scientific">Prolixibacter bellariivorans</name>
    <dbReference type="NCBI Taxonomy" id="314319"/>
    <lineage>
        <taxon>Bacteria</taxon>
        <taxon>Pseudomonadati</taxon>
        <taxon>Bacteroidota</taxon>
        <taxon>Bacteroidia</taxon>
        <taxon>Marinilabiliales</taxon>
        <taxon>Prolixibacteraceae</taxon>
        <taxon>Prolixibacter</taxon>
    </lineage>
</organism>
<dbReference type="RefSeq" id="WP_025864050.1">
    <property type="nucleotide sequence ID" value="NZ_BLAX01000001.1"/>
</dbReference>
<dbReference type="Proteomes" id="UP000391834">
    <property type="component" value="Unassembled WGS sequence"/>
</dbReference>
<evidence type="ECO:0000313" key="1">
    <source>
        <dbReference type="EMBL" id="GET34184.1"/>
    </source>
</evidence>
<dbReference type="Gene3D" id="3.40.50.150">
    <property type="entry name" value="Vaccinia Virus protein VP39"/>
    <property type="match status" value="1"/>
</dbReference>
<dbReference type="OrthoDB" id="2615562at2"/>
<dbReference type="SUPFAM" id="SSF53335">
    <property type="entry name" value="S-adenosyl-L-methionine-dependent methyltransferases"/>
    <property type="match status" value="1"/>
</dbReference>
<proteinExistence type="predicted"/>
<protein>
    <submittedName>
        <fullName evidence="1">Uncharacterized protein</fullName>
    </submittedName>
</protein>
<evidence type="ECO:0000313" key="2">
    <source>
        <dbReference type="Proteomes" id="UP000391834"/>
    </source>
</evidence>
<reference evidence="1 2" key="1">
    <citation type="submission" date="2019-10" db="EMBL/GenBank/DDBJ databases">
        <title>Prolixibacter strains distinguished by the presence of nitrate reductase genes were adept at nitrate-dependent anaerobic corrosion of metallic iron and carbon steel.</title>
        <authorList>
            <person name="Iino T."/>
            <person name="Shono N."/>
            <person name="Ito K."/>
            <person name="Nakamura R."/>
            <person name="Sueoka K."/>
            <person name="Harayama S."/>
            <person name="Ohkuma M."/>
        </authorList>
    </citation>
    <scope>NUCLEOTIDE SEQUENCE [LARGE SCALE GENOMIC DNA]</scope>
    <source>
        <strain evidence="1 2">JCM 13498</strain>
    </source>
</reference>
<gene>
    <name evidence="1" type="ORF">PbJCM13498_30470</name>
</gene>
<dbReference type="EMBL" id="BLAX01000001">
    <property type="protein sequence ID" value="GET34184.1"/>
    <property type="molecule type" value="Genomic_DNA"/>
</dbReference>
<keyword evidence="2" id="KW-1185">Reference proteome</keyword>
<dbReference type="AlphaFoldDB" id="A0A5M4B286"/>
<dbReference type="InterPro" id="IPR029063">
    <property type="entry name" value="SAM-dependent_MTases_sf"/>
</dbReference>
<name>A0A5M4B286_9BACT</name>